<feature type="compositionally biased region" description="Basic and acidic residues" evidence="1">
    <location>
        <begin position="256"/>
        <end position="267"/>
    </location>
</feature>
<dbReference type="EMBL" id="JANTQA010000023">
    <property type="protein sequence ID" value="KAJ3445765.1"/>
    <property type="molecule type" value="Genomic_DNA"/>
</dbReference>
<dbReference type="AlphaFoldDB" id="A0AAV8A0U9"/>
<organism evidence="2 3">
    <name type="scientific">Anaeramoeba flamelloides</name>
    <dbReference type="NCBI Taxonomy" id="1746091"/>
    <lineage>
        <taxon>Eukaryota</taxon>
        <taxon>Metamonada</taxon>
        <taxon>Anaeramoebidae</taxon>
        <taxon>Anaeramoeba</taxon>
    </lineage>
</organism>
<evidence type="ECO:0000256" key="1">
    <source>
        <dbReference type="SAM" id="MobiDB-lite"/>
    </source>
</evidence>
<comment type="caution">
    <text evidence="2">The sequence shown here is derived from an EMBL/GenBank/DDBJ whole genome shotgun (WGS) entry which is preliminary data.</text>
</comment>
<feature type="compositionally biased region" description="Basic residues" evidence="1">
    <location>
        <begin position="239"/>
        <end position="255"/>
    </location>
</feature>
<feature type="region of interest" description="Disordered" evidence="1">
    <location>
        <begin position="234"/>
        <end position="267"/>
    </location>
</feature>
<reference evidence="2" key="1">
    <citation type="submission" date="2022-08" db="EMBL/GenBank/DDBJ databases">
        <title>Novel sulphate-reducing endosymbionts in the free-living metamonad Anaeramoeba.</title>
        <authorList>
            <person name="Jerlstrom-Hultqvist J."/>
            <person name="Cepicka I."/>
            <person name="Gallot-Lavallee L."/>
            <person name="Salas-Leiva D."/>
            <person name="Curtis B.A."/>
            <person name="Zahonova K."/>
            <person name="Pipaliya S."/>
            <person name="Dacks J."/>
            <person name="Roger A.J."/>
        </authorList>
    </citation>
    <scope>NUCLEOTIDE SEQUENCE</scope>
    <source>
        <strain evidence="2">Busselton2</strain>
    </source>
</reference>
<dbReference type="Proteomes" id="UP001146793">
    <property type="component" value="Unassembled WGS sequence"/>
</dbReference>
<evidence type="ECO:0000313" key="3">
    <source>
        <dbReference type="Proteomes" id="UP001146793"/>
    </source>
</evidence>
<name>A0AAV8A0U9_9EUKA</name>
<gene>
    <name evidence="2" type="ORF">M0812_11652</name>
</gene>
<evidence type="ECO:0000313" key="2">
    <source>
        <dbReference type="EMBL" id="KAJ3445765.1"/>
    </source>
</evidence>
<proteinExistence type="predicted"/>
<accession>A0AAV8A0U9</accession>
<sequence>MILQIFLPNQKKTKQRNPLNEIKAFPNLQSGETQMRDNQSNNLHSLGSTVLNHIAEEKESLEDDFFLQNCKLKLDLMKKKEIIKLKNELLRYGFLFKKEEDKLSSFIDLLVDLEYIPKGNEDFPIKKMTKIFYLINRVIMDEYMYKMFNGEETIDLCETLRLHFLVNYRINKKRRKPNLENRQKLRKTKKPLLQKTSTFTNLDFIPTQQGNEKRINILNVSDVPQNITCSTENKILLKEKKKKSKKKKKSPKKKKNSQDTNKKNFFH</sequence>
<protein>
    <submittedName>
        <fullName evidence="2">Uncharacterized protein</fullName>
    </submittedName>
</protein>